<feature type="region of interest" description="Disordered" evidence="13">
    <location>
        <begin position="1"/>
        <end position="22"/>
    </location>
</feature>
<organism evidence="17 18">
    <name type="scientific">Gilvimarinus algae</name>
    <dbReference type="NCBI Taxonomy" id="3058037"/>
    <lineage>
        <taxon>Bacteria</taxon>
        <taxon>Pseudomonadati</taxon>
        <taxon>Pseudomonadota</taxon>
        <taxon>Gammaproteobacteria</taxon>
        <taxon>Cellvibrionales</taxon>
        <taxon>Cellvibrionaceae</taxon>
        <taxon>Gilvimarinus</taxon>
    </lineage>
</organism>
<dbReference type="InterPro" id="IPR003838">
    <property type="entry name" value="ABC3_permease_C"/>
</dbReference>
<dbReference type="InterPro" id="IPR004513">
    <property type="entry name" value="FtsX"/>
</dbReference>
<evidence type="ECO:0000256" key="14">
    <source>
        <dbReference type="SAM" id="Phobius"/>
    </source>
</evidence>
<dbReference type="EMBL" id="JAULRT010000060">
    <property type="protein sequence ID" value="MDO3383202.1"/>
    <property type="molecule type" value="Genomic_DNA"/>
</dbReference>
<dbReference type="PANTHER" id="PTHR47755">
    <property type="entry name" value="CELL DIVISION PROTEIN FTSX"/>
    <property type="match status" value="1"/>
</dbReference>
<feature type="domain" description="ABC3 transporter permease C-terminal" evidence="15">
    <location>
        <begin position="207"/>
        <end position="321"/>
    </location>
</feature>
<keyword evidence="6 12" id="KW-0997">Cell inner membrane</keyword>
<evidence type="ECO:0000256" key="6">
    <source>
        <dbReference type="ARBA" id="ARBA00022519"/>
    </source>
</evidence>
<comment type="subunit">
    <text evidence="3">Forms a membrane-associated complex with FtsE.</text>
</comment>
<dbReference type="NCBIfam" id="TIGR00439">
    <property type="entry name" value="FtsX_Gneg"/>
    <property type="match status" value="1"/>
</dbReference>
<keyword evidence="7 12" id="KW-0132">Cell division</keyword>
<proteinExistence type="inferred from homology"/>
<dbReference type="Pfam" id="PF02687">
    <property type="entry name" value="FtsX"/>
    <property type="match status" value="1"/>
</dbReference>
<dbReference type="InterPro" id="IPR047590">
    <property type="entry name" value="FtsX_proteobact-type"/>
</dbReference>
<keyword evidence="11 12" id="KW-0131">Cell cycle</keyword>
<accession>A0ABT8TLG9</accession>
<evidence type="ECO:0000256" key="3">
    <source>
        <dbReference type="ARBA" id="ARBA00011160"/>
    </source>
</evidence>
<evidence type="ECO:0000313" key="18">
    <source>
        <dbReference type="Proteomes" id="UP001168380"/>
    </source>
</evidence>
<gene>
    <name evidence="17" type="primary">ftsX</name>
    <name evidence="17" type="ORF">QWI16_13560</name>
</gene>
<keyword evidence="5 12" id="KW-1003">Cell membrane</keyword>
<name>A0ABT8TLG9_9GAMM</name>
<feature type="transmembrane region" description="Helical" evidence="14">
    <location>
        <begin position="298"/>
        <end position="322"/>
    </location>
</feature>
<feature type="domain" description="FtsX extracellular" evidence="16">
    <location>
        <begin position="90"/>
        <end position="177"/>
    </location>
</feature>
<reference evidence="17" key="1">
    <citation type="submission" date="2023-07" db="EMBL/GenBank/DDBJ databases">
        <title>Gilvimarinus algae sp. nov., isolated from the surface of Kelp.</title>
        <authorList>
            <person name="Sun Y.Y."/>
            <person name="Gong Y."/>
            <person name="Du Z.J."/>
        </authorList>
    </citation>
    <scope>NUCLEOTIDE SEQUENCE</scope>
    <source>
        <strain evidence="17">SDUM040014</strain>
    </source>
</reference>
<evidence type="ECO:0000256" key="7">
    <source>
        <dbReference type="ARBA" id="ARBA00022618"/>
    </source>
</evidence>
<evidence type="ECO:0000256" key="9">
    <source>
        <dbReference type="ARBA" id="ARBA00022989"/>
    </source>
</evidence>
<dbReference type="PIRSF" id="PIRSF003097">
    <property type="entry name" value="FtsX"/>
    <property type="match status" value="1"/>
</dbReference>
<dbReference type="PANTHER" id="PTHR47755:SF1">
    <property type="entry name" value="CELL DIVISION PROTEIN FTSX"/>
    <property type="match status" value="1"/>
</dbReference>
<evidence type="ECO:0000256" key="1">
    <source>
        <dbReference type="ARBA" id="ARBA00004429"/>
    </source>
</evidence>
<dbReference type="Pfam" id="PF18075">
    <property type="entry name" value="FtsX_ECD"/>
    <property type="match status" value="1"/>
</dbReference>
<keyword evidence="9 14" id="KW-1133">Transmembrane helix</keyword>
<evidence type="ECO:0000256" key="5">
    <source>
        <dbReference type="ARBA" id="ARBA00022475"/>
    </source>
</evidence>
<evidence type="ECO:0000256" key="12">
    <source>
        <dbReference type="PIRNR" id="PIRNR003097"/>
    </source>
</evidence>
<dbReference type="Proteomes" id="UP001168380">
    <property type="component" value="Unassembled WGS sequence"/>
</dbReference>
<dbReference type="RefSeq" id="WP_302713970.1">
    <property type="nucleotide sequence ID" value="NZ_JAULRT010000060.1"/>
</dbReference>
<dbReference type="Gene3D" id="3.30.70.3040">
    <property type="match status" value="1"/>
</dbReference>
<keyword evidence="18" id="KW-1185">Reference proteome</keyword>
<evidence type="ECO:0000256" key="11">
    <source>
        <dbReference type="ARBA" id="ARBA00023306"/>
    </source>
</evidence>
<evidence type="ECO:0000259" key="15">
    <source>
        <dbReference type="Pfam" id="PF02687"/>
    </source>
</evidence>
<evidence type="ECO:0000259" key="16">
    <source>
        <dbReference type="Pfam" id="PF18075"/>
    </source>
</evidence>
<evidence type="ECO:0000256" key="2">
    <source>
        <dbReference type="ARBA" id="ARBA00007379"/>
    </source>
</evidence>
<keyword evidence="10 12" id="KW-0472">Membrane</keyword>
<evidence type="ECO:0000313" key="17">
    <source>
        <dbReference type="EMBL" id="MDO3383202.1"/>
    </source>
</evidence>
<protein>
    <recommendedName>
        <fullName evidence="4 12">Cell division protein FtsX</fullName>
    </recommendedName>
</protein>
<sequence length="332" mass="36445">MTRAARANQRSHSRPQGAVQSKTHWRDRLAAWQAHHSTCAIESLLRLLRTPLQSLLTWLVVAIATALPATLFVALDNVRSLGYQWQDSSQISVFLKRDAAADAVGQWQRQLGNHTGVAEVTLINPEQALEEFRQHSGLGDVLDDLEENPLPAVLLVQPTLSASQGEPLQALLQQLQANPLTDDARLDMLWVQRLEQLIELASRIVFFLALLLVLGLLLVIGNTIRLTIESRREEILVVKLVGGTDAYVRRPFLYTGLWYGLGGGLAALLLLATGLHWLSDPVASLASLYQSDFRLRGLDIISSAQLVLLAGLVGLAGAWLAVGRHLSAIKPR</sequence>
<comment type="caution">
    <text evidence="17">The sequence shown here is derived from an EMBL/GenBank/DDBJ whole genome shotgun (WGS) entry which is preliminary data.</text>
</comment>
<evidence type="ECO:0000256" key="13">
    <source>
        <dbReference type="SAM" id="MobiDB-lite"/>
    </source>
</evidence>
<feature type="transmembrane region" description="Helical" evidence="14">
    <location>
        <begin position="55"/>
        <end position="75"/>
    </location>
</feature>
<comment type="function">
    <text evidence="12">Part of the ABC transporter FtsEX involved in cellular division.</text>
</comment>
<comment type="subcellular location">
    <subcellularLocation>
        <location evidence="1">Cell inner membrane</location>
        <topology evidence="1">Multi-pass membrane protein</topology>
    </subcellularLocation>
</comment>
<evidence type="ECO:0000256" key="8">
    <source>
        <dbReference type="ARBA" id="ARBA00022692"/>
    </source>
</evidence>
<dbReference type="InterPro" id="IPR040690">
    <property type="entry name" value="FtsX_ECD"/>
</dbReference>
<keyword evidence="8 14" id="KW-0812">Transmembrane</keyword>
<feature type="transmembrane region" description="Helical" evidence="14">
    <location>
        <begin position="257"/>
        <end position="278"/>
    </location>
</feature>
<evidence type="ECO:0000256" key="10">
    <source>
        <dbReference type="ARBA" id="ARBA00023136"/>
    </source>
</evidence>
<evidence type="ECO:0000256" key="4">
    <source>
        <dbReference type="ARBA" id="ARBA00021907"/>
    </source>
</evidence>
<comment type="similarity">
    <text evidence="2 12">Belongs to the ABC-4 integral membrane protein family. FtsX subfamily.</text>
</comment>
<feature type="transmembrane region" description="Helical" evidence="14">
    <location>
        <begin position="204"/>
        <end position="224"/>
    </location>
</feature>